<dbReference type="GO" id="GO:0046167">
    <property type="term" value="P:glycerol-3-phosphate biosynthetic process"/>
    <property type="evidence" value="ECO:0007669"/>
    <property type="project" value="TreeGrafter"/>
</dbReference>
<dbReference type="PANTHER" id="PTHR10196">
    <property type="entry name" value="SUGAR KINASE"/>
    <property type="match status" value="1"/>
</dbReference>
<evidence type="ECO:0000256" key="10">
    <source>
        <dbReference type="ARBA" id="ARBA00022840"/>
    </source>
</evidence>
<organism evidence="17 18">
    <name type="scientific">Zophobas morio</name>
    <dbReference type="NCBI Taxonomy" id="2755281"/>
    <lineage>
        <taxon>Eukaryota</taxon>
        <taxon>Metazoa</taxon>
        <taxon>Ecdysozoa</taxon>
        <taxon>Arthropoda</taxon>
        <taxon>Hexapoda</taxon>
        <taxon>Insecta</taxon>
        <taxon>Pterygota</taxon>
        <taxon>Neoptera</taxon>
        <taxon>Endopterygota</taxon>
        <taxon>Coleoptera</taxon>
        <taxon>Polyphaga</taxon>
        <taxon>Cucujiformia</taxon>
        <taxon>Tenebrionidae</taxon>
        <taxon>Zophobas</taxon>
    </lineage>
</organism>
<keyword evidence="6 14" id="KW-0808">Transferase</keyword>
<dbReference type="GO" id="GO:0005524">
    <property type="term" value="F:ATP binding"/>
    <property type="evidence" value="ECO:0007669"/>
    <property type="project" value="UniProtKB-KW"/>
</dbReference>
<dbReference type="PIRSF" id="PIRSF000538">
    <property type="entry name" value="GlpK"/>
    <property type="match status" value="1"/>
</dbReference>
<dbReference type="PANTHER" id="PTHR10196:SF68">
    <property type="entry name" value="GLYCEROL KINASE 5-RELATED"/>
    <property type="match status" value="1"/>
</dbReference>
<evidence type="ECO:0000259" key="15">
    <source>
        <dbReference type="Pfam" id="PF00370"/>
    </source>
</evidence>
<keyword evidence="10" id="KW-0067">ATP-binding</keyword>
<evidence type="ECO:0000313" key="17">
    <source>
        <dbReference type="EMBL" id="KAJ3665404.1"/>
    </source>
</evidence>
<dbReference type="PROSITE" id="PS00445">
    <property type="entry name" value="FGGY_KINASES_2"/>
    <property type="match status" value="1"/>
</dbReference>
<dbReference type="SUPFAM" id="SSF53067">
    <property type="entry name" value="Actin-like ATPase domain"/>
    <property type="match status" value="2"/>
</dbReference>
<accession>A0AA38J258</accession>
<dbReference type="AlphaFoldDB" id="A0AA38J258"/>
<keyword evidence="9" id="KW-0319">Glycerol metabolism</keyword>
<dbReference type="FunFam" id="3.30.420.40:FF:000102">
    <property type="entry name" value="Putative glycerol kinase 5"/>
    <property type="match status" value="1"/>
</dbReference>
<dbReference type="GO" id="GO:0005739">
    <property type="term" value="C:mitochondrion"/>
    <property type="evidence" value="ECO:0007669"/>
    <property type="project" value="TreeGrafter"/>
</dbReference>
<evidence type="ECO:0000259" key="16">
    <source>
        <dbReference type="Pfam" id="PF02782"/>
    </source>
</evidence>
<keyword evidence="5" id="KW-0963">Cytoplasm</keyword>
<dbReference type="Gene3D" id="3.30.420.40">
    <property type="match status" value="2"/>
</dbReference>
<keyword evidence="18" id="KW-1185">Reference proteome</keyword>
<feature type="domain" description="Carbohydrate kinase FGGY C-terminal" evidence="16">
    <location>
        <begin position="278"/>
        <end position="464"/>
    </location>
</feature>
<comment type="subcellular location">
    <subcellularLocation>
        <location evidence="1">Cytoplasm</location>
    </subcellularLocation>
</comment>
<evidence type="ECO:0000256" key="3">
    <source>
        <dbReference type="ARBA" id="ARBA00009156"/>
    </source>
</evidence>
<evidence type="ECO:0000256" key="9">
    <source>
        <dbReference type="ARBA" id="ARBA00022798"/>
    </source>
</evidence>
<evidence type="ECO:0000256" key="7">
    <source>
        <dbReference type="ARBA" id="ARBA00022741"/>
    </source>
</evidence>
<dbReference type="InterPro" id="IPR018483">
    <property type="entry name" value="Carb_kinase_FGGY_CS"/>
</dbReference>
<dbReference type="InterPro" id="IPR037444">
    <property type="entry name" value="GK5"/>
</dbReference>
<sequence>MESPDSYVASLDIGTTTVRCIILNRLGQIAGSASSTVQLIYPKPGFVEISPNHLWDQILNVINAAVSDAKLNITNIKCLGIATQRSTFLTWCRDSGKPFHNFITWKDIRAKKLCKQLNSSLYIKALRVGAYGIYFVTRSSRFLTGSRLKISSNHVTGRLLWVLQNIPELKAAVSQKTVMFGTIDTWLLYKFSKGNLHVTDISNAAATGFYDPFVSEWGSWATLLGIPEQILPQVVENDFDFGNTAEDIFGVSIPIRCVMADQSSSMFASCCFATDDVKITLGTGAFLDVNTSTKIHTSVTGIYPLVGWKLKGRSTCIGEVPCNDCGSLIQWLLNIGLINNPSEIGDMVTSIDDSDGVYFIPAFSGLGPPINDEKASSGFLGIKPTTTPNHMVRSVLEGIIYRIVLAFQTLKNERNKEYDKLVVDGGVSKCDFVCQMLADLTGAVVERLQFSEMTALGVGFLAGLSSGIWKDYGELKTLNQIEKSFKPTNNFDVRQKYSTDFKIWLNAVDRFKIWYEED</sequence>
<dbReference type="FunFam" id="3.30.420.40:FF:000104">
    <property type="entry name" value="putative glycerol kinase 5"/>
    <property type="match status" value="1"/>
</dbReference>
<comment type="function">
    <text evidence="12">Skin-specific kinase that plays a key role in glycerol metabolism, catalyzing its phosphorylation to produce sn-glycerol 3-phosphate. Involved in skin-specific regulation of sterol regulatory element-binding protein (SREBP) processing and lipid biosynthesis.</text>
</comment>
<evidence type="ECO:0000256" key="5">
    <source>
        <dbReference type="ARBA" id="ARBA00022490"/>
    </source>
</evidence>
<dbReference type="InterPro" id="IPR043129">
    <property type="entry name" value="ATPase_NBD"/>
</dbReference>
<dbReference type="InterPro" id="IPR000577">
    <property type="entry name" value="Carb_kinase_FGGY"/>
</dbReference>
<dbReference type="InterPro" id="IPR018484">
    <property type="entry name" value="FGGY_N"/>
</dbReference>
<evidence type="ECO:0000256" key="1">
    <source>
        <dbReference type="ARBA" id="ARBA00004496"/>
    </source>
</evidence>
<reference evidence="17" key="1">
    <citation type="journal article" date="2023" name="G3 (Bethesda)">
        <title>Whole genome assemblies of Zophobas morio and Tenebrio molitor.</title>
        <authorList>
            <person name="Kaur S."/>
            <person name="Stinson S.A."/>
            <person name="diCenzo G.C."/>
        </authorList>
    </citation>
    <scope>NUCLEOTIDE SEQUENCE</scope>
    <source>
        <strain evidence="17">QUZm001</strain>
    </source>
</reference>
<comment type="caution">
    <text evidence="17">The sequence shown here is derived from an EMBL/GenBank/DDBJ whole genome shotgun (WGS) entry which is preliminary data.</text>
</comment>
<protein>
    <recommendedName>
        <fullName evidence="13">Glycerol kinase 5</fullName>
        <ecNumber evidence="4">2.7.1.30</ecNumber>
    </recommendedName>
    <alternativeName>
        <fullName evidence="11">ATP:glycerol 3-phosphotransferase 5</fullName>
    </alternativeName>
</protein>
<dbReference type="Pfam" id="PF02782">
    <property type="entry name" value="FGGY_C"/>
    <property type="match status" value="1"/>
</dbReference>
<evidence type="ECO:0000256" key="13">
    <source>
        <dbReference type="ARBA" id="ARBA00047192"/>
    </source>
</evidence>
<evidence type="ECO:0000256" key="6">
    <source>
        <dbReference type="ARBA" id="ARBA00022679"/>
    </source>
</evidence>
<dbReference type="GO" id="GO:0006641">
    <property type="term" value="P:triglyceride metabolic process"/>
    <property type="evidence" value="ECO:0007669"/>
    <property type="project" value="TreeGrafter"/>
</dbReference>
<evidence type="ECO:0000256" key="11">
    <source>
        <dbReference type="ARBA" id="ARBA00033026"/>
    </source>
</evidence>
<dbReference type="Pfam" id="PF00370">
    <property type="entry name" value="FGGY_N"/>
    <property type="match status" value="1"/>
</dbReference>
<evidence type="ECO:0000256" key="14">
    <source>
        <dbReference type="RuleBase" id="RU003733"/>
    </source>
</evidence>
<feature type="domain" description="Carbohydrate kinase FGGY N-terminal" evidence="15">
    <location>
        <begin position="7"/>
        <end position="267"/>
    </location>
</feature>
<evidence type="ECO:0000256" key="4">
    <source>
        <dbReference type="ARBA" id="ARBA00012099"/>
    </source>
</evidence>
<dbReference type="Proteomes" id="UP001168821">
    <property type="component" value="Unassembled WGS sequence"/>
</dbReference>
<proteinExistence type="inferred from homology"/>
<comment type="similarity">
    <text evidence="3 14">Belongs to the FGGY kinase family.</text>
</comment>
<dbReference type="GO" id="GO:0004370">
    <property type="term" value="F:glycerol kinase activity"/>
    <property type="evidence" value="ECO:0007669"/>
    <property type="project" value="UniProtKB-EC"/>
</dbReference>
<dbReference type="EMBL" id="JALNTZ010000001">
    <property type="protein sequence ID" value="KAJ3665404.1"/>
    <property type="molecule type" value="Genomic_DNA"/>
</dbReference>
<keyword evidence="8 14" id="KW-0418">Kinase</keyword>
<evidence type="ECO:0000256" key="2">
    <source>
        <dbReference type="ARBA" id="ARBA00005190"/>
    </source>
</evidence>
<dbReference type="EC" id="2.7.1.30" evidence="4"/>
<comment type="pathway">
    <text evidence="2">Polyol metabolism; glycerol degradation via glycerol kinase pathway; sn-glycerol 3-phosphate from glycerol: step 1/1.</text>
</comment>
<dbReference type="GO" id="GO:0006071">
    <property type="term" value="P:glycerol metabolic process"/>
    <property type="evidence" value="ECO:0007669"/>
    <property type="project" value="UniProtKB-KW"/>
</dbReference>
<dbReference type="CDD" id="cd07793">
    <property type="entry name" value="ASKHA_NBD_FGGY_GK5-like"/>
    <property type="match status" value="1"/>
</dbReference>
<gene>
    <name evidence="17" type="ORF">Zmor_000900</name>
</gene>
<name>A0AA38J258_9CUCU</name>
<evidence type="ECO:0000256" key="8">
    <source>
        <dbReference type="ARBA" id="ARBA00022777"/>
    </source>
</evidence>
<keyword evidence="7" id="KW-0547">Nucleotide-binding</keyword>
<evidence type="ECO:0000313" key="18">
    <source>
        <dbReference type="Proteomes" id="UP001168821"/>
    </source>
</evidence>
<dbReference type="InterPro" id="IPR018485">
    <property type="entry name" value="FGGY_C"/>
</dbReference>
<evidence type="ECO:0000256" key="12">
    <source>
        <dbReference type="ARBA" id="ARBA00045165"/>
    </source>
</evidence>